<feature type="region of interest" description="Disordered" evidence="1">
    <location>
        <begin position="309"/>
        <end position="347"/>
    </location>
</feature>
<sequence>MLNAQGLPKFRPGRDDPEAWLDAFKRLGHWHGWSEGRALEEARQCLGGRAADRLALDQGGYALAPVFGTWLAFSTALLVAYSPSLAPIQDLYESCTQDHDETVRSYASRFSSLAQALDLSPCDRPVICDFANGLQPALQAHLPDELPPRLCNLVDMAIELEEEPPGDGWGSAGYSSEDSDGNVCPSPCQPGYASPGYAFQSFAAQGSDARCYTTQSCAPSQIVGYSPDGYDSDGHASDGYDSDGGYGSEGAAPYGYASSDTDGCDGDDSWAGAPGYIPEGSMGAPQGAGLDAWDQDGYISNNGDWCSPSLLRPSGKGEGSGGQELDTEPHHQPFSPTRPSSSQVHVPSAPDFWPPVACYGTSSLPACVALSPAPSVTPPTFTEQELYDTMLICAEALETVLEEHLSQVAHSDDSSPCCADDGPAAAAAMDPMGSWSVWMDGIYAFEPADGQGSLMAAAQGPPAVSAAPPPPAASDGSDYMSSWGGNQADPSGPADPVEWPSSLLTIQVLADPIVMGSPLGRSSKMAPEVSDNVADSGGRSTTLADDSSRGRPKHPDRCNDGWLGFPKSDDEEGGPASSPSASPVPLKSSLAAHQVPVSSVLTLGPNTEEATGKTESADGTIDSCASRAWSGQTTVMNNSKTVKTRALGCSSAQPHTAFVVAPTASNPMAVLAYGSAASPLASPGFSFSLGFPASLDVEPSFKPTPKFSPRAATVAPRRMRQSKLTEGAASSRFEGNPSSQHLCGRGKPACALSLKYHQFKLRRKT</sequence>
<keyword evidence="3" id="KW-1185">Reference proteome</keyword>
<feature type="compositionally biased region" description="Polar residues" evidence="1">
    <location>
        <begin position="479"/>
        <end position="489"/>
    </location>
</feature>
<reference evidence="2" key="1">
    <citation type="journal article" date="2020" name="bioRxiv">
        <title>Comparative genomics of Chlamydomonas.</title>
        <authorList>
            <person name="Craig R.J."/>
            <person name="Hasan A.R."/>
            <person name="Ness R.W."/>
            <person name="Keightley P.D."/>
        </authorList>
    </citation>
    <scope>NUCLEOTIDE SEQUENCE</scope>
    <source>
        <strain evidence="2">CCAP 11/70</strain>
    </source>
</reference>
<feature type="compositionally biased region" description="Low complexity" evidence="1">
    <location>
        <begin position="575"/>
        <end position="592"/>
    </location>
</feature>
<feature type="compositionally biased region" description="Basic and acidic residues" evidence="1">
    <location>
        <begin position="546"/>
        <end position="559"/>
    </location>
</feature>
<evidence type="ECO:0000313" key="3">
    <source>
        <dbReference type="Proteomes" id="UP000612055"/>
    </source>
</evidence>
<accession>A0A835Y847</accession>
<feature type="region of interest" description="Disordered" evidence="1">
    <location>
        <begin position="702"/>
        <end position="740"/>
    </location>
</feature>
<feature type="region of interest" description="Disordered" evidence="1">
    <location>
        <begin position="517"/>
        <end position="619"/>
    </location>
</feature>
<feature type="compositionally biased region" description="Polar residues" evidence="1">
    <location>
        <begin position="596"/>
        <end position="609"/>
    </location>
</feature>
<evidence type="ECO:0000313" key="2">
    <source>
        <dbReference type="EMBL" id="KAG2498030.1"/>
    </source>
</evidence>
<feature type="region of interest" description="Disordered" evidence="1">
    <location>
        <begin position="228"/>
        <end position="253"/>
    </location>
</feature>
<evidence type="ECO:0008006" key="4">
    <source>
        <dbReference type="Google" id="ProtNLM"/>
    </source>
</evidence>
<evidence type="ECO:0000256" key="1">
    <source>
        <dbReference type="SAM" id="MobiDB-lite"/>
    </source>
</evidence>
<dbReference type="Proteomes" id="UP000612055">
    <property type="component" value="Unassembled WGS sequence"/>
</dbReference>
<dbReference type="EMBL" id="JAEHOE010000011">
    <property type="protein sequence ID" value="KAG2498030.1"/>
    <property type="molecule type" value="Genomic_DNA"/>
</dbReference>
<proteinExistence type="predicted"/>
<gene>
    <name evidence="2" type="ORF">HYH03_003791</name>
</gene>
<feature type="compositionally biased region" description="Low complexity" evidence="1">
    <location>
        <begin position="456"/>
        <end position="466"/>
    </location>
</feature>
<name>A0A835Y847_9CHLO</name>
<protein>
    <recommendedName>
        <fullName evidence="4">Retrotransposon gag domain-containing protein</fullName>
    </recommendedName>
</protein>
<feature type="region of interest" description="Disordered" evidence="1">
    <location>
        <begin position="454"/>
        <end position="499"/>
    </location>
</feature>
<organism evidence="2 3">
    <name type="scientific">Edaphochlamys debaryana</name>
    <dbReference type="NCBI Taxonomy" id="47281"/>
    <lineage>
        <taxon>Eukaryota</taxon>
        <taxon>Viridiplantae</taxon>
        <taxon>Chlorophyta</taxon>
        <taxon>core chlorophytes</taxon>
        <taxon>Chlorophyceae</taxon>
        <taxon>CS clade</taxon>
        <taxon>Chlamydomonadales</taxon>
        <taxon>Chlamydomonadales incertae sedis</taxon>
        <taxon>Edaphochlamys</taxon>
    </lineage>
</organism>
<feature type="compositionally biased region" description="Polar residues" evidence="1">
    <location>
        <begin position="334"/>
        <end position="345"/>
    </location>
</feature>
<comment type="caution">
    <text evidence="2">The sequence shown here is derived from an EMBL/GenBank/DDBJ whole genome shotgun (WGS) entry which is preliminary data.</text>
</comment>
<dbReference type="AlphaFoldDB" id="A0A835Y847"/>